<sequence>MENFITIAIFNYPHEITILKHRLDLEDIRYFFENETMMNIVPMYSQALGGIKLKVHPEDVEETKEILDELNRNQNLKIV</sequence>
<dbReference type="Pfam" id="PF09413">
    <property type="entry name" value="DUF2007"/>
    <property type="match status" value="1"/>
</dbReference>
<dbReference type="InterPro" id="IPR018551">
    <property type="entry name" value="DUF2007"/>
</dbReference>
<dbReference type="Gene3D" id="3.30.70.790">
    <property type="entry name" value="UreE, C-terminal domain"/>
    <property type="match status" value="1"/>
</dbReference>
<dbReference type="InterPro" id="IPR011322">
    <property type="entry name" value="N-reg_PII-like_a/b"/>
</dbReference>
<dbReference type="SUPFAM" id="SSF54913">
    <property type="entry name" value="GlnB-like"/>
    <property type="match status" value="1"/>
</dbReference>
<feature type="domain" description="DUF2007" evidence="1">
    <location>
        <begin position="7"/>
        <end position="70"/>
    </location>
</feature>
<keyword evidence="3" id="KW-1185">Reference proteome</keyword>
<name>A0A501QHJ8_9FLAO</name>
<evidence type="ECO:0000313" key="3">
    <source>
        <dbReference type="Proteomes" id="UP000319175"/>
    </source>
</evidence>
<comment type="caution">
    <text evidence="2">The sequence shown here is derived from an EMBL/GenBank/DDBJ whole genome shotgun (WGS) entry which is preliminary data.</text>
</comment>
<accession>A0A501QHJ8</accession>
<dbReference type="Proteomes" id="UP000319175">
    <property type="component" value="Unassembled WGS sequence"/>
</dbReference>
<protein>
    <submittedName>
        <fullName evidence="2">DUF2007 domain-containing protein</fullName>
    </submittedName>
</protein>
<evidence type="ECO:0000259" key="1">
    <source>
        <dbReference type="Pfam" id="PF09413"/>
    </source>
</evidence>
<proteinExistence type="predicted"/>
<organism evidence="2 3">
    <name type="scientific">Flavobacterium microcysteis</name>
    <dbReference type="NCBI Taxonomy" id="2596891"/>
    <lineage>
        <taxon>Bacteria</taxon>
        <taxon>Pseudomonadati</taxon>
        <taxon>Bacteroidota</taxon>
        <taxon>Flavobacteriia</taxon>
        <taxon>Flavobacteriales</taxon>
        <taxon>Flavobacteriaceae</taxon>
        <taxon>Flavobacterium</taxon>
    </lineage>
</organism>
<dbReference type="EMBL" id="VFJE01000050">
    <property type="protein sequence ID" value="TPD71942.1"/>
    <property type="molecule type" value="Genomic_DNA"/>
</dbReference>
<dbReference type="AlphaFoldDB" id="A0A501QHJ8"/>
<reference evidence="2 3" key="1">
    <citation type="submission" date="2019-06" db="EMBL/GenBank/DDBJ databases">
        <title>Flavobacterium sp. MaA-Y11 from geoumgang.</title>
        <authorList>
            <person name="Jeong S."/>
        </authorList>
    </citation>
    <scope>NUCLEOTIDE SEQUENCE [LARGE SCALE GENOMIC DNA]</scope>
    <source>
        <strain evidence="2 3">MaA-Y11</strain>
    </source>
</reference>
<gene>
    <name evidence="2" type="ORF">FJA49_03410</name>
</gene>
<evidence type="ECO:0000313" key="2">
    <source>
        <dbReference type="EMBL" id="TPD71942.1"/>
    </source>
</evidence>
<dbReference type="RefSeq" id="WP_139998868.1">
    <property type="nucleotide sequence ID" value="NZ_VFJE01000050.1"/>
</dbReference>
<dbReference type="OrthoDB" id="8480302at2"/>
<reference evidence="2 3" key="2">
    <citation type="submission" date="2019-06" db="EMBL/GenBank/DDBJ databases">
        <authorList>
            <person name="Seo Y."/>
        </authorList>
    </citation>
    <scope>NUCLEOTIDE SEQUENCE [LARGE SCALE GENOMIC DNA]</scope>
    <source>
        <strain evidence="2 3">MaA-Y11</strain>
    </source>
</reference>